<accession>A0A510JI60</accession>
<protein>
    <submittedName>
        <fullName evidence="1">Uncharacterized protein</fullName>
    </submittedName>
</protein>
<dbReference type="Proteomes" id="UP000321892">
    <property type="component" value="Chromosome"/>
</dbReference>
<keyword evidence="2" id="KW-1185">Reference proteome</keyword>
<dbReference type="KEGG" id="lhf:JCM16775_1679"/>
<evidence type="ECO:0000313" key="2">
    <source>
        <dbReference type="Proteomes" id="UP000321892"/>
    </source>
</evidence>
<organism evidence="1 2">
    <name type="scientific">Leptotrichia hofstadii</name>
    <dbReference type="NCBI Taxonomy" id="157688"/>
    <lineage>
        <taxon>Bacteria</taxon>
        <taxon>Fusobacteriati</taxon>
        <taxon>Fusobacteriota</taxon>
        <taxon>Fusobacteriia</taxon>
        <taxon>Fusobacteriales</taxon>
        <taxon>Leptotrichiaceae</taxon>
        <taxon>Leptotrichia</taxon>
    </lineage>
</organism>
<name>A0A510JI60_9FUSO</name>
<dbReference type="EMBL" id="AP019823">
    <property type="protein sequence ID" value="BBM38968.1"/>
    <property type="molecule type" value="Genomic_DNA"/>
</dbReference>
<evidence type="ECO:0000313" key="1">
    <source>
        <dbReference type="EMBL" id="BBM38968.1"/>
    </source>
</evidence>
<sequence length="181" mass="21091">MCRIGNLKNEGKNIMLKTPFGNIRMFLDKKEVEFNFFKIQNSKSFLKTETYLLKYEFKKEKSDKIKKHFLKCILETNCEYESFVETGERLEAISFEVNRGKLTIGTTSGLSMAEVDGNNNDFDVEYLENGIEIVIFEKTRNQIFSFGVSFLENVNVENEVQTWLAADYAINLKERVNKCQN</sequence>
<gene>
    <name evidence="1" type="ORF">JCM16775_1679</name>
</gene>
<dbReference type="AlphaFoldDB" id="A0A510JI60"/>
<reference evidence="1 2" key="1">
    <citation type="submission" date="2019-07" db="EMBL/GenBank/DDBJ databases">
        <title>Complete Genome Sequence of Leptotrichia hofstadii Strain JCM16775.</title>
        <authorList>
            <person name="Watanabe S."/>
            <person name="Cui L."/>
        </authorList>
    </citation>
    <scope>NUCLEOTIDE SEQUENCE [LARGE SCALE GENOMIC DNA]</scope>
    <source>
        <strain evidence="1 2">JCM16775</strain>
    </source>
</reference>
<dbReference type="RefSeq" id="WP_232052901.1">
    <property type="nucleotide sequence ID" value="NZ_AP019823.1"/>
</dbReference>
<proteinExistence type="predicted"/>